<dbReference type="PhylomeDB" id="B4LLS4"/>
<dbReference type="InParanoid" id="B4LLS4"/>
<evidence type="ECO:0008006" key="8">
    <source>
        <dbReference type="Google" id="ProtNLM"/>
    </source>
</evidence>
<evidence type="ECO:0000259" key="5">
    <source>
        <dbReference type="Pfam" id="PF13193"/>
    </source>
</evidence>
<evidence type="ECO:0000259" key="4">
    <source>
        <dbReference type="Pfam" id="PF00501"/>
    </source>
</evidence>
<protein>
    <recommendedName>
        <fullName evidence="8">Luciferin 4-monooxygenase</fullName>
    </recommendedName>
</protein>
<dbReference type="Pfam" id="PF00501">
    <property type="entry name" value="AMP-binding"/>
    <property type="match status" value="1"/>
</dbReference>
<dbReference type="Gene3D" id="3.30.300.30">
    <property type="match status" value="1"/>
</dbReference>
<dbReference type="AlphaFoldDB" id="B4LLS4"/>
<name>B4LLS4_DROVI</name>
<dbReference type="GO" id="GO:0046949">
    <property type="term" value="P:fatty-acyl-CoA biosynthetic process"/>
    <property type="evidence" value="ECO:0007669"/>
    <property type="project" value="TreeGrafter"/>
</dbReference>
<reference evidence="6 7" key="1">
    <citation type="journal article" date="2007" name="Nature">
        <title>Evolution of genes and genomes on the Drosophila phylogeny.</title>
        <authorList>
            <consortium name="Drosophila 12 Genomes Consortium"/>
            <person name="Clark A.G."/>
            <person name="Eisen M.B."/>
            <person name="Smith D.R."/>
            <person name="Bergman C.M."/>
            <person name="Oliver B."/>
            <person name="Markow T.A."/>
            <person name="Kaufman T.C."/>
            <person name="Kellis M."/>
            <person name="Gelbart W."/>
            <person name="Iyer V.N."/>
            <person name="Pollard D.A."/>
            <person name="Sackton T.B."/>
            <person name="Larracuente A.M."/>
            <person name="Singh N.D."/>
            <person name="Abad J.P."/>
            <person name="Abt D.N."/>
            <person name="Adryan B."/>
            <person name="Aguade M."/>
            <person name="Akashi H."/>
            <person name="Anderson W.W."/>
            <person name="Aquadro C.F."/>
            <person name="Ardell D.H."/>
            <person name="Arguello R."/>
            <person name="Artieri C.G."/>
            <person name="Barbash D.A."/>
            <person name="Barker D."/>
            <person name="Barsanti P."/>
            <person name="Batterham P."/>
            <person name="Batzoglou S."/>
            <person name="Begun D."/>
            <person name="Bhutkar A."/>
            <person name="Blanco E."/>
            <person name="Bosak S.A."/>
            <person name="Bradley R.K."/>
            <person name="Brand A.D."/>
            <person name="Brent M.R."/>
            <person name="Brooks A.N."/>
            <person name="Brown R.H."/>
            <person name="Butlin R.K."/>
            <person name="Caggese C."/>
            <person name="Calvi B.R."/>
            <person name="Bernardo de Carvalho A."/>
            <person name="Caspi A."/>
            <person name="Castrezana S."/>
            <person name="Celniker S.E."/>
            <person name="Chang J.L."/>
            <person name="Chapple C."/>
            <person name="Chatterji S."/>
            <person name="Chinwalla A."/>
            <person name="Civetta A."/>
            <person name="Clifton S.W."/>
            <person name="Comeron J.M."/>
            <person name="Costello J.C."/>
            <person name="Coyne J.A."/>
            <person name="Daub J."/>
            <person name="David R.G."/>
            <person name="Delcher A.L."/>
            <person name="Delehaunty K."/>
            <person name="Do C.B."/>
            <person name="Ebling H."/>
            <person name="Edwards K."/>
            <person name="Eickbush T."/>
            <person name="Evans J.D."/>
            <person name="Filipski A."/>
            <person name="Findeiss S."/>
            <person name="Freyhult E."/>
            <person name="Fulton L."/>
            <person name="Fulton R."/>
            <person name="Garcia A.C."/>
            <person name="Gardiner A."/>
            <person name="Garfield D.A."/>
            <person name="Garvin B.E."/>
            <person name="Gibson G."/>
            <person name="Gilbert D."/>
            <person name="Gnerre S."/>
            <person name="Godfrey J."/>
            <person name="Good R."/>
            <person name="Gotea V."/>
            <person name="Gravely B."/>
            <person name="Greenberg A.J."/>
            <person name="Griffiths-Jones S."/>
            <person name="Gross S."/>
            <person name="Guigo R."/>
            <person name="Gustafson E.A."/>
            <person name="Haerty W."/>
            <person name="Hahn M.W."/>
            <person name="Halligan D.L."/>
            <person name="Halpern A.L."/>
            <person name="Halter G.M."/>
            <person name="Han M.V."/>
            <person name="Heger A."/>
            <person name="Hillier L."/>
            <person name="Hinrichs A.S."/>
            <person name="Holmes I."/>
            <person name="Hoskins R.A."/>
            <person name="Hubisz M.J."/>
            <person name="Hultmark D."/>
            <person name="Huntley M.A."/>
            <person name="Jaffe D.B."/>
            <person name="Jagadeeshan S."/>
            <person name="Jeck W.R."/>
            <person name="Johnson J."/>
            <person name="Jones C.D."/>
            <person name="Jordan W.C."/>
            <person name="Karpen G.H."/>
            <person name="Kataoka E."/>
            <person name="Keightley P.D."/>
            <person name="Kheradpour P."/>
            <person name="Kirkness E.F."/>
            <person name="Koerich L.B."/>
            <person name="Kristiansen K."/>
            <person name="Kudrna D."/>
            <person name="Kulathinal R.J."/>
            <person name="Kumar S."/>
            <person name="Kwok R."/>
            <person name="Lander E."/>
            <person name="Langley C.H."/>
            <person name="Lapoint R."/>
            <person name="Lazzaro B.P."/>
            <person name="Lee S.J."/>
            <person name="Levesque L."/>
            <person name="Li R."/>
            <person name="Lin C.F."/>
            <person name="Lin M.F."/>
            <person name="Lindblad-Toh K."/>
            <person name="Llopart A."/>
            <person name="Long M."/>
            <person name="Low L."/>
            <person name="Lozovsky E."/>
            <person name="Lu J."/>
            <person name="Luo M."/>
            <person name="Machado C.A."/>
            <person name="Makalowski W."/>
            <person name="Marzo M."/>
            <person name="Matsuda M."/>
            <person name="Matzkin L."/>
            <person name="McAllister B."/>
            <person name="McBride C.S."/>
            <person name="McKernan B."/>
            <person name="McKernan K."/>
            <person name="Mendez-Lago M."/>
            <person name="Minx P."/>
            <person name="Mollenhauer M.U."/>
            <person name="Montooth K."/>
            <person name="Mount S.M."/>
            <person name="Mu X."/>
            <person name="Myers E."/>
            <person name="Negre B."/>
            <person name="Newfeld S."/>
            <person name="Nielsen R."/>
            <person name="Noor M.A."/>
            <person name="O'Grady P."/>
            <person name="Pachter L."/>
            <person name="Papaceit M."/>
            <person name="Parisi M.J."/>
            <person name="Parisi M."/>
            <person name="Parts L."/>
            <person name="Pedersen J.S."/>
            <person name="Pesole G."/>
            <person name="Phillippy A.M."/>
            <person name="Ponting C.P."/>
            <person name="Pop M."/>
            <person name="Porcelli D."/>
            <person name="Powell J.R."/>
            <person name="Prohaska S."/>
            <person name="Pruitt K."/>
            <person name="Puig M."/>
            <person name="Quesneville H."/>
            <person name="Ram K.R."/>
            <person name="Rand D."/>
            <person name="Rasmussen M.D."/>
            <person name="Reed L.K."/>
            <person name="Reenan R."/>
            <person name="Reily A."/>
            <person name="Remington K.A."/>
            <person name="Rieger T.T."/>
            <person name="Ritchie M.G."/>
            <person name="Robin C."/>
            <person name="Rogers Y.H."/>
            <person name="Rohde C."/>
            <person name="Rozas J."/>
            <person name="Rubenfield M.J."/>
            <person name="Ruiz A."/>
            <person name="Russo S."/>
            <person name="Salzberg S.L."/>
            <person name="Sanchez-Gracia A."/>
            <person name="Saranga D.J."/>
            <person name="Sato H."/>
            <person name="Schaeffer S.W."/>
            <person name="Schatz M.C."/>
            <person name="Schlenke T."/>
            <person name="Schwartz R."/>
            <person name="Segarra C."/>
            <person name="Singh R.S."/>
            <person name="Sirot L."/>
            <person name="Sirota M."/>
            <person name="Sisneros N.B."/>
            <person name="Smith C.D."/>
            <person name="Smith T.F."/>
            <person name="Spieth J."/>
            <person name="Stage D.E."/>
            <person name="Stark A."/>
            <person name="Stephan W."/>
            <person name="Strausberg R.L."/>
            <person name="Strempel S."/>
            <person name="Sturgill D."/>
            <person name="Sutton G."/>
            <person name="Sutton G.G."/>
            <person name="Tao W."/>
            <person name="Teichmann S."/>
            <person name="Tobari Y.N."/>
            <person name="Tomimura Y."/>
            <person name="Tsolas J.M."/>
            <person name="Valente V.L."/>
            <person name="Venter E."/>
            <person name="Venter J.C."/>
            <person name="Vicario S."/>
            <person name="Vieira F.G."/>
            <person name="Vilella A.J."/>
            <person name="Villasante A."/>
            <person name="Walenz B."/>
            <person name="Wang J."/>
            <person name="Wasserman M."/>
            <person name="Watts T."/>
            <person name="Wilson D."/>
            <person name="Wilson R.K."/>
            <person name="Wing R.A."/>
            <person name="Wolfner M.F."/>
            <person name="Wong A."/>
            <person name="Wong G.K."/>
            <person name="Wu C.I."/>
            <person name="Wu G."/>
            <person name="Yamamoto D."/>
            <person name="Yang H.P."/>
            <person name="Yang S.P."/>
            <person name="Yorke J.A."/>
            <person name="Yoshida K."/>
            <person name="Zdobnov E."/>
            <person name="Zhang P."/>
            <person name="Zhang Y."/>
            <person name="Zimin A.V."/>
            <person name="Baldwin J."/>
            <person name="Abdouelleil A."/>
            <person name="Abdulkadir J."/>
            <person name="Abebe A."/>
            <person name="Abera B."/>
            <person name="Abreu J."/>
            <person name="Acer S.C."/>
            <person name="Aftuck L."/>
            <person name="Alexander A."/>
            <person name="An P."/>
            <person name="Anderson E."/>
            <person name="Anderson S."/>
            <person name="Arachi H."/>
            <person name="Azer M."/>
            <person name="Bachantsang P."/>
            <person name="Barry A."/>
            <person name="Bayul T."/>
            <person name="Berlin A."/>
            <person name="Bessette D."/>
            <person name="Bloom T."/>
            <person name="Blye J."/>
            <person name="Boguslavskiy L."/>
            <person name="Bonnet C."/>
            <person name="Boukhgalter B."/>
            <person name="Bourzgui I."/>
            <person name="Brown A."/>
            <person name="Cahill P."/>
            <person name="Channer S."/>
            <person name="Cheshatsang Y."/>
            <person name="Chuda L."/>
            <person name="Citroen M."/>
            <person name="Collymore A."/>
            <person name="Cooke P."/>
            <person name="Costello M."/>
            <person name="D'Aco K."/>
            <person name="Daza R."/>
            <person name="De Haan G."/>
            <person name="DeGray S."/>
            <person name="DeMaso C."/>
            <person name="Dhargay N."/>
            <person name="Dooley K."/>
            <person name="Dooley E."/>
            <person name="Doricent M."/>
            <person name="Dorje P."/>
            <person name="Dorjee K."/>
            <person name="Dupes A."/>
            <person name="Elong R."/>
            <person name="Falk J."/>
            <person name="Farina A."/>
            <person name="Faro S."/>
            <person name="Ferguson D."/>
            <person name="Fisher S."/>
            <person name="Foley C.D."/>
            <person name="Franke A."/>
            <person name="Friedrich D."/>
            <person name="Gadbois L."/>
            <person name="Gearin G."/>
            <person name="Gearin C.R."/>
            <person name="Giannoukos G."/>
            <person name="Goode T."/>
            <person name="Graham J."/>
            <person name="Grandbois E."/>
            <person name="Grewal S."/>
            <person name="Gyaltsen K."/>
            <person name="Hafez N."/>
            <person name="Hagos B."/>
            <person name="Hall J."/>
            <person name="Henson C."/>
            <person name="Hollinger A."/>
            <person name="Honan T."/>
            <person name="Huard M.D."/>
            <person name="Hughes L."/>
            <person name="Hurhula B."/>
            <person name="Husby M.E."/>
            <person name="Kamat A."/>
            <person name="Kanga B."/>
            <person name="Kashin S."/>
            <person name="Khazanovich D."/>
            <person name="Kisner P."/>
            <person name="Lance K."/>
            <person name="Lara M."/>
            <person name="Lee W."/>
            <person name="Lennon N."/>
            <person name="Letendre F."/>
            <person name="LeVine R."/>
            <person name="Lipovsky A."/>
            <person name="Liu X."/>
            <person name="Liu J."/>
            <person name="Liu S."/>
            <person name="Lokyitsang T."/>
            <person name="Lokyitsang Y."/>
            <person name="Lubonja R."/>
            <person name="Lui A."/>
            <person name="MacDonald P."/>
            <person name="Magnisalis V."/>
            <person name="Maru K."/>
            <person name="Matthews C."/>
            <person name="McCusker W."/>
            <person name="McDonough S."/>
            <person name="Mehta T."/>
            <person name="Meldrim J."/>
            <person name="Meneus L."/>
            <person name="Mihai O."/>
            <person name="Mihalev A."/>
            <person name="Mihova T."/>
            <person name="Mittelman R."/>
            <person name="Mlenga V."/>
            <person name="Montmayeur A."/>
            <person name="Mulrain L."/>
            <person name="Navidi A."/>
            <person name="Naylor J."/>
            <person name="Negash T."/>
            <person name="Nguyen T."/>
            <person name="Nguyen N."/>
            <person name="Nicol R."/>
            <person name="Norbu C."/>
            <person name="Norbu N."/>
            <person name="Novod N."/>
            <person name="O'Neill B."/>
            <person name="Osman S."/>
            <person name="Markiewicz E."/>
            <person name="Oyono O.L."/>
            <person name="Patti C."/>
            <person name="Phunkhang P."/>
            <person name="Pierre F."/>
            <person name="Priest M."/>
            <person name="Raghuraman S."/>
            <person name="Rege F."/>
            <person name="Reyes R."/>
            <person name="Rise C."/>
            <person name="Rogov P."/>
            <person name="Ross K."/>
            <person name="Ryan E."/>
            <person name="Settipalli S."/>
            <person name="Shea T."/>
            <person name="Sherpa N."/>
            <person name="Shi L."/>
            <person name="Shih D."/>
            <person name="Sparrow T."/>
            <person name="Spaulding J."/>
            <person name="Stalker J."/>
            <person name="Stange-Thomann N."/>
            <person name="Stavropoulos S."/>
            <person name="Stone C."/>
            <person name="Strader C."/>
            <person name="Tesfaye S."/>
            <person name="Thomson T."/>
            <person name="Thoulutsang Y."/>
            <person name="Thoulutsang D."/>
            <person name="Topham K."/>
            <person name="Topping I."/>
            <person name="Tsamla T."/>
            <person name="Vassiliev H."/>
            <person name="Vo A."/>
            <person name="Wangchuk T."/>
            <person name="Wangdi T."/>
            <person name="Weiand M."/>
            <person name="Wilkinson J."/>
            <person name="Wilson A."/>
            <person name="Yadav S."/>
            <person name="Young G."/>
            <person name="Yu Q."/>
            <person name="Zembek L."/>
            <person name="Zhong D."/>
            <person name="Zimmer A."/>
            <person name="Zwirko Z."/>
            <person name="Jaffe D.B."/>
            <person name="Alvarez P."/>
            <person name="Brockman W."/>
            <person name="Butler J."/>
            <person name="Chin C."/>
            <person name="Gnerre S."/>
            <person name="Grabherr M."/>
            <person name="Kleber M."/>
            <person name="Mauceli E."/>
            <person name="MacCallum I."/>
        </authorList>
    </citation>
    <scope>NUCLEOTIDE SEQUENCE [LARGE SCALE GENOMIC DNA]</scope>
    <source>
        <strain evidence="7">Tucson 15010-1051.87</strain>
    </source>
</reference>
<dbReference type="GO" id="GO:0005777">
    <property type="term" value="C:peroxisome"/>
    <property type="evidence" value="ECO:0007669"/>
    <property type="project" value="UniProtKB-SubCell"/>
</dbReference>
<comment type="subcellular location">
    <subcellularLocation>
        <location evidence="1">Peroxisome</location>
    </subcellularLocation>
</comment>
<accession>B4LLS4</accession>
<dbReference type="InterPro" id="IPR025110">
    <property type="entry name" value="AMP-bd_C"/>
</dbReference>
<dbReference type="InterPro" id="IPR000873">
    <property type="entry name" value="AMP-dep_synth/lig_dom"/>
</dbReference>
<evidence type="ECO:0000256" key="2">
    <source>
        <dbReference type="ARBA" id="ARBA00006432"/>
    </source>
</evidence>
<dbReference type="OrthoDB" id="10253869at2759"/>
<keyword evidence="7" id="KW-1185">Reference proteome</keyword>
<dbReference type="Proteomes" id="UP000008792">
    <property type="component" value="Unassembled WGS sequence"/>
</dbReference>
<dbReference type="FunFam" id="3.30.300.30:FF:000007">
    <property type="entry name" value="4-coumarate--CoA ligase 2"/>
    <property type="match status" value="1"/>
</dbReference>
<dbReference type="STRING" id="7244.B4LLS4"/>
<dbReference type="CDD" id="cd05911">
    <property type="entry name" value="Firefly_Luc_like"/>
    <property type="match status" value="1"/>
</dbReference>
<dbReference type="InterPro" id="IPR042099">
    <property type="entry name" value="ANL_N_sf"/>
</dbReference>
<evidence type="ECO:0000313" key="7">
    <source>
        <dbReference type="Proteomes" id="UP000008792"/>
    </source>
</evidence>
<feature type="domain" description="AMP-binding enzyme C-terminal" evidence="5">
    <location>
        <begin position="439"/>
        <end position="516"/>
    </location>
</feature>
<organism evidence="6 7">
    <name type="scientific">Drosophila virilis</name>
    <name type="common">Fruit fly</name>
    <dbReference type="NCBI Taxonomy" id="7244"/>
    <lineage>
        <taxon>Eukaryota</taxon>
        <taxon>Metazoa</taxon>
        <taxon>Ecdysozoa</taxon>
        <taxon>Arthropoda</taxon>
        <taxon>Hexapoda</taxon>
        <taxon>Insecta</taxon>
        <taxon>Pterygota</taxon>
        <taxon>Neoptera</taxon>
        <taxon>Endopterygota</taxon>
        <taxon>Diptera</taxon>
        <taxon>Brachycera</taxon>
        <taxon>Muscomorpha</taxon>
        <taxon>Ephydroidea</taxon>
        <taxon>Drosophilidae</taxon>
        <taxon>Drosophila</taxon>
    </lineage>
</organism>
<dbReference type="Pfam" id="PF13193">
    <property type="entry name" value="AMP-binding_C"/>
    <property type="match status" value="1"/>
</dbReference>
<comment type="similarity">
    <text evidence="2">Belongs to the ATP-dependent AMP-binding enzyme family.</text>
</comment>
<sequence>MEEITYDPIKRIWSGKKAMPMYDLDCSIGRIIHNNLKSNPKNICQICIEDGKTATSQEILNWSVRLAQNFKQRGLSHDDVICISAKNSTYVTPAAVACLFNATPFHAVNPILDINTLTHLLTITKPKLIFCDAVDYEKLKTASAAWSPELITVTGKVEGVTYIEELLSPTKTEMFYQPQPLILGGDQTVFILCSSGTTGLPKAVCIANHTFDCSNNFVTCESVAYCPSGLDWATGILFLLWSVANGCTRILTNRPFSAEYFLELVVKYKITTVILVPVYISALVACPEASAEKLASLRTLVVGGGWIPSETLHKMQSLLKNGVIIFTYGSTEIGGIAGGIYTEKLGTTVGKLAPGIQVRILDENCSNLSHGEVGEVCVHRGRKWSGYYGNPLETQRMQDSLGWFHSGDLGYFDEHNNLYIVDRKKEIFKCLTMHYWPNEIEAVIAELPDVQQVCVAGVYIEKYGDAPAAMVVKRPGSTLSADQIKEHVAKRLVVEFKRLFGGVYFADELPQNANGKVLRRVVKEKLTQANLDR</sequence>
<evidence type="ECO:0000256" key="1">
    <source>
        <dbReference type="ARBA" id="ARBA00004275"/>
    </source>
</evidence>
<dbReference type="FunFam" id="3.40.50.12780:FF:000025">
    <property type="entry name" value="luciferin 4-monooxygenase"/>
    <property type="match status" value="1"/>
</dbReference>
<dbReference type="HOGENOM" id="CLU_000022_59_2_1"/>
<dbReference type="GO" id="GO:0004467">
    <property type="term" value="F:long-chain fatty acid-CoA ligase activity"/>
    <property type="evidence" value="ECO:0007669"/>
    <property type="project" value="TreeGrafter"/>
</dbReference>
<evidence type="ECO:0000313" key="6">
    <source>
        <dbReference type="EMBL" id="EDW61947.1"/>
    </source>
</evidence>
<dbReference type="EMBL" id="CH940648">
    <property type="protein sequence ID" value="EDW61947.1"/>
    <property type="molecule type" value="Genomic_DNA"/>
</dbReference>
<gene>
    <name evidence="6" type="primary">Dvir\GJ22334</name>
    <name evidence="6" type="ORF">Dvir_GJ22334</name>
</gene>
<dbReference type="SMR" id="B4LLS4"/>
<dbReference type="PROSITE" id="PS00455">
    <property type="entry name" value="AMP_BINDING"/>
    <property type="match status" value="1"/>
</dbReference>
<feature type="domain" description="AMP-dependent synthetase/ligase" evidence="4">
    <location>
        <begin position="37"/>
        <end position="388"/>
    </location>
</feature>
<keyword evidence="3" id="KW-0576">Peroxisome</keyword>
<dbReference type="PANTHER" id="PTHR24096">
    <property type="entry name" value="LONG-CHAIN-FATTY-ACID--COA LIGASE"/>
    <property type="match status" value="1"/>
</dbReference>
<dbReference type="KEGG" id="dvi:6626544"/>
<dbReference type="PANTHER" id="PTHR24096:SF353">
    <property type="entry name" value="GH16244P-RELATED"/>
    <property type="match status" value="1"/>
</dbReference>
<proteinExistence type="inferred from homology"/>
<evidence type="ECO:0000256" key="3">
    <source>
        <dbReference type="ARBA" id="ARBA00023140"/>
    </source>
</evidence>
<dbReference type="SUPFAM" id="SSF56801">
    <property type="entry name" value="Acetyl-CoA synthetase-like"/>
    <property type="match status" value="1"/>
</dbReference>
<dbReference type="OMA" id="YTDGRDK"/>
<dbReference type="InterPro" id="IPR020845">
    <property type="entry name" value="AMP-binding_CS"/>
</dbReference>
<dbReference type="InterPro" id="IPR045851">
    <property type="entry name" value="AMP-bd_C_sf"/>
</dbReference>
<dbReference type="eggNOG" id="KOG1176">
    <property type="taxonomic scope" value="Eukaryota"/>
</dbReference>
<dbReference type="Gene3D" id="3.40.50.12780">
    <property type="entry name" value="N-terminal domain of ligase-like"/>
    <property type="match status" value="1"/>
</dbReference>